<dbReference type="Gene3D" id="1.10.10.1600">
    <property type="entry name" value="Bacterial DNA polymerase III alpha subunit, thumb domain"/>
    <property type="match status" value="1"/>
</dbReference>
<keyword evidence="7" id="KW-0235">DNA replication</keyword>
<dbReference type="NCBIfam" id="NF004226">
    <property type="entry name" value="PRK05673.1"/>
    <property type="match status" value="1"/>
</dbReference>
<dbReference type="OrthoDB" id="9803237at2"/>
<sequence length="1217" mass="134631">MPARFVHLNTHSEYSLVDSTIRMPGKPQLGLPAKAGDRPNLVSRCVELGMPALALADQDNLFGLVKFYRACQTAGVQPIAGCDLRIGARREHEAPTRASVLCRNGNGYRSLSHLLTRAWMEAPRQDNRPLLPPQWLAEHAQELFLLLGSQSDVAAALAAGRDSEAERLLQRWQQHFGDRLYLTLSRTGRAHEAAWEPAALALAHRLGLPVVAQNDVRFLDREDYEAHEARVCIATGRVLGDPKRPREYSPEQYMKSPAQMAELFADLPEALDNTVELARRCTLELQLGTYFLPAFPVPEQETLDSWIRQEAERGLERRLARQALAPGRSREDYAARLHREVDVIVQMGFPGYFLIVADFINWAKNNGIPVGPGRGSGAGSLVAWSLGITDLDPLPYDLLFERFLNPERVSMPDFDIDFCMDRRDEVIDYVARKYGRDQVSQIITYGTMAAKAVVRDCGRVLGHPYGFVDGVAKLIPMTLGVTLEDALGRSDKARADSELSSPELIQRYNDEDEVRDLLDLALKLESLARNAGKHAGGVVIAPKPLSEFCPMYAEAGGLNPVTQFDKDDVESVGLVKFDFLGLRTLTIIDWAVKSINERLLLGGGSPVDLSTLPLDDRASYELFARADTVAVFQFESTGMRRMLKDAKPDRFEDLIALVSLYRPGPMDLIPDFIERKHGRQRVEYLDPRMEPILGPTYGIMVYQEQVMQIAQALGGYTLGGADLLRRAMGKKQPEEMAKQREIFREGAAKNGIAQAVADAVFDQMEKFAGYGFNKSHAAAYALVAYHTAWLKAHYPADFMAAVLSSDMDKTDKLVGFIGEAQAMRLAIEPPHVNRCDYMFKALDARRIAYGLGAIRGVGENAVHAIIEARARGGDFRDLADLCRRVDSGKLNRRVLETLIQSGACDGLGGNRATLMAQLPEAMRLAEQDHANAAAGQHDMFGMFQADSVLGTATLNVPAQPEWPLRQKLAAERDTLGWYLSGHPTSEYRPLLEQLVGVPLERAESLLQGSGDSRGDNGRSEYSRGVTVVLAGMVVDVRQRGASQGFVSIEDWSGRVEASFYAEGWLDNAPRLSRERIVLVEGQLRPDNFNGGGVSLRGRGVLDLDEALARFAESLHLTIDAERCDFPSLAAELRAALPGRCSLRLHLRTGSARGDLVPALDWRLRPSLDLLDRLRTRTGIVELDLRLRRASALSTGNTPPPDTRDHDEALALRYTAEA</sequence>
<keyword evidence="6" id="KW-0548">Nucleotidyltransferase</keyword>
<comment type="caution">
    <text evidence="11">The sequence shown here is derived from an EMBL/GenBank/DDBJ whole genome shotgun (WGS) entry which is preliminary data.</text>
</comment>
<dbReference type="InterPro" id="IPR016195">
    <property type="entry name" value="Pol/histidinol_Pase-like"/>
</dbReference>
<dbReference type="Pfam" id="PF01336">
    <property type="entry name" value="tRNA_anti-codon"/>
    <property type="match status" value="1"/>
</dbReference>
<dbReference type="CDD" id="cd04485">
    <property type="entry name" value="DnaE_OBF"/>
    <property type="match status" value="1"/>
</dbReference>
<dbReference type="SUPFAM" id="SSF89550">
    <property type="entry name" value="PHP domain-like"/>
    <property type="match status" value="1"/>
</dbReference>
<evidence type="ECO:0000256" key="7">
    <source>
        <dbReference type="ARBA" id="ARBA00022705"/>
    </source>
</evidence>
<dbReference type="GO" id="GO:0003676">
    <property type="term" value="F:nucleic acid binding"/>
    <property type="evidence" value="ECO:0007669"/>
    <property type="project" value="InterPro"/>
</dbReference>
<dbReference type="InterPro" id="IPR049821">
    <property type="entry name" value="PolIIIA_DnaE1_PHP"/>
</dbReference>
<comment type="catalytic activity">
    <reaction evidence="9">
        <text>DNA(n) + a 2'-deoxyribonucleoside 5'-triphosphate = DNA(n+1) + diphosphate</text>
        <dbReference type="Rhea" id="RHEA:22508"/>
        <dbReference type="Rhea" id="RHEA-COMP:17339"/>
        <dbReference type="Rhea" id="RHEA-COMP:17340"/>
        <dbReference type="ChEBI" id="CHEBI:33019"/>
        <dbReference type="ChEBI" id="CHEBI:61560"/>
        <dbReference type="ChEBI" id="CHEBI:173112"/>
        <dbReference type="EC" id="2.7.7.7"/>
    </reaction>
</comment>
<keyword evidence="5" id="KW-0808">Transferase</keyword>
<evidence type="ECO:0000256" key="4">
    <source>
        <dbReference type="ARBA" id="ARBA00022490"/>
    </source>
</evidence>
<dbReference type="EMBL" id="SMAF01000004">
    <property type="protein sequence ID" value="TCT00127.1"/>
    <property type="molecule type" value="Genomic_DNA"/>
</dbReference>
<dbReference type="FunFam" id="1.10.150.870:FF:000001">
    <property type="entry name" value="DNA polymerase III subunit alpha"/>
    <property type="match status" value="1"/>
</dbReference>
<dbReference type="InterPro" id="IPR012340">
    <property type="entry name" value="NA-bd_OB-fold"/>
</dbReference>
<dbReference type="GO" id="GO:0008408">
    <property type="term" value="F:3'-5' exonuclease activity"/>
    <property type="evidence" value="ECO:0007669"/>
    <property type="project" value="InterPro"/>
</dbReference>
<dbReference type="Gene3D" id="1.10.150.870">
    <property type="match status" value="1"/>
</dbReference>
<dbReference type="Pfam" id="PF02811">
    <property type="entry name" value="PHP"/>
    <property type="match status" value="1"/>
</dbReference>
<dbReference type="InterPro" id="IPR041931">
    <property type="entry name" value="DNA_pol3_alpha_thumb_dom"/>
</dbReference>
<dbReference type="NCBIfam" id="TIGR00594">
    <property type="entry name" value="polc"/>
    <property type="match status" value="1"/>
</dbReference>
<organism evidence="11 12">
    <name type="scientific">Pseudofulvimonas gallinarii</name>
    <dbReference type="NCBI Taxonomy" id="634155"/>
    <lineage>
        <taxon>Bacteria</taxon>
        <taxon>Pseudomonadati</taxon>
        <taxon>Pseudomonadota</taxon>
        <taxon>Gammaproteobacteria</taxon>
        <taxon>Lysobacterales</taxon>
        <taxon>Rhodanobacteraceae</taxon>
        <taxon>Pseudofulvimonas</taxon>
    </lineage>
</organism>
<dbReference type="GO" id="GO:0006260">
    <property type="term" value="P:DNA replication"/>
    <property type="evidence" value="ECO:0007669"/>
    <property type="project" value="UniProtKB-KW"/>
</dbReference>
<evidence type="ECO:0000259" key="10">
    <source>
        <dbReference type="SMART" id="SM00481"/>
    </source>
</evidence>
<dbReference type="InterPro" id="IPR003141">
    <property type="entry name" value="Pol/His_phosphatase_N"/>
</dbReference>
<dbReference type="InterPro" id="IPR029460">
    <property type="entry name" value="DNAPol_HHH"/>
</dbReference>
<evidence type="ECO:0000256" key="5">
    <source>
        <dbReference type="ARBA" id="ARBA00022679"/>
    </source>
</evidence>
<keyword evidence="12" id="KW-1185">Reference proteome</keyword>
<dbReference type="Pfam" id="PF07733">
    <property type="entry name" value="DNA_pol3_alpha"/>
    <property type="match status" value="1"/>
</dbReference>
<evidence type="ECO:0000256" key="1">
    <source>
        <dbReference type="ARBA" id="ARBA00004496"/>
    </source>
</evidence>
<evidence type="ECO:0000313" key="12">
    <source>
        <dbReference type="Proteomes" id="UP000294599"/>
    </source>
</evidence>
<evidence type="ECO:0000256" key="3">
    <source>
        <dbReference type="ARBA" id="ARBA00019114"/>
    </source>
</evidence>
<keyword evidence="8" id="KW-0239">DNA-directed DNA polymerase</keyword>
<dbReference type="CDD" id="cd07433">
    <property type="entry name" value="PHP_PolIIIA_DnaE1"/>
    <property type="match status" value="1"/>
</dbReference>
<dbReference type="GO" id="GO:0003887">
    <property type="term" value="F:DNA-directed DNA polymerase activity"/>
    <property type="evidence" value="ECO:0007669"/>
    <property type="project" value="UniProtKB-KW"/>
</dbReference>
<keyword evidence="4" id="KW-0963">Cytoplasm</keyword>
<reference evidence="11 12" key="1">
    <citation type="submission" date="2019-03" db="EMBL/GenBank/DDBJ databases">
        <title>Genomic Encyclopedia of Type Strains, Phase IV (KMG-IV): sequencing the most valuable type-strain genomes for metagenomic binning, comparative biology and taxonomic classification.</title>
        <authorList>
            <person name="Goeker M."/>
        </authorList>
    </citation>
    <scope>NUCLEOTIDE SEQUENCE [LARGE SCALE GENOMIC DNA]</scope>
    <source>
        <strain evidence="11 12">DSM 21944</strain>
    </source>
</reference>
<evidence type="ECO:0000313" key="11">
    <source>
        <dbReference type="EMBL" id="TCT00127.1"/>
    </source>
</evidence>
<dbReference type="Pfam" id="PF14579">
    <property type="entry name" value="HHH_6"/>
    <property type="match status" value="1"/>
</dbReference>
<dbReference type="InterPro" id="IPR004805">
    <property type="entry name" value="DnaE2/DnaE/PolC"/>
</dbReference>
<dbReference type="InterPro" id="IPR004013">
    <property type="entry name" value="PHP_dom"/>
</dbReference>
<evidence type="ECO:0000256" key="2">
    <source>
        <dbReference type="ARBA" id="ARBA00012417"/>
    </source>
</evidence>
<gene>
    <name evidence="11" type="ORF">EDC25_104117</name>
</gene>
<dbReference type="GO" id="GO:0005737">
    <property type="term" value="C:cytoplasm"/>
    <property type="evidence" value="ECO:0007669"/>
    <property type="project" value="UniProtKB-SubCell"/>
</dbReference>
<dbReference type="Pfam" id="PF17657">
    <property type="entry name" value="DNA_pol3_finger"/>
    <property type="match status" value="1"/>
</dbReference>
<dbReference type="Proteomes" id="UP000294599">
    <property type="component" value="Unassembled WGS sequence"/>
</dbReference>
<dbReference type="EC" id="2.7.7.7" evidence="2"/>
<dbReference type="SMART" id="SM00481">
    <property type="entry name" value="POLIIIAc"/>
    <property type="match status" value="1"/>
</dbReference>
<evidence type="ECO:0000256" key="8">
    <source>
        <dbReference type="ARBA" id="ARBA00022932"/>
    </source>
</evidence>
<dbReference type="InterPro" id="IPR011708">
    <property type="entry name" value="DNA_pol3_alpha_NTPase_dom"/>
</dbReference>
<dbReference type="Gene3D" id="2.40.50.140">
    <property type="entry name" value="Nucleic acid-binding proteins"/>
    <property type="match status" value="1"/>
</dbReference>
<dbReference type="PANTHER" id="PTHR32294">
    <property type="entry name" value="DNA POLYMERASE III SUBUNIT ALPHA"/>
    <property type="match status" value="1"/>
</dbReference>
<evidence type="ECO:0000256" key="9">
    <source>
        <dbReference type="ARBA" id="ARBA00049244"/>
    </source>
</evidence>
<dbReference type="SUPFAM" id="SSF50249">
    <property type="entry name" value="Nucleic acid-binding proteins"/>
    <property type="match status" value="1"/>
</dbReference>
<dbReference type="InterPro" id="IPR004365">
    <property type="entry name" value="NA-bd_OB_tRNA"/>
</dbReference>
<name>A0A4R3LQ20_9GAMM</name>
<accession>A0A4R3LQ20</accession>
<protein>
    <recommendedName>
        <fullName evidence="3">DNA polymerase III subunit alpha</fullName>
        <ecNumber evidence="2">2.7.7.7</ecNumber>
    </recommendedName>
</protein>
<proteinExistence type="predicted"/>
<comment type="subcellular location">
    <subcellularLocation>
        <location evidence="1">Cytoplasm</location>
    </subcellularLocation>
</comment>
<feature type="domain" description="Polymerase/histidinol phosphatase N-terminal" evidence="10">
    <location>
        <begin position="6"/>
        <end position="88"/>
    </location>
</feature>
<dbReference type="Gene3D" id="3.20.20.140">
    <property type="entry name" value="Metal-dependent hydrolases"/>
    <property type="match status" value="1"/>
</dbReference>
<dbReference type="InterPro" id="IPR040982">
    <property type="entry name" value="DNA_pol3_finger"/>
</dbReference>
<evidence type="ECO:0000256" key="6">
    <source>
        <dbReference type="ARBA" id="ARBA00022695"/>
    </source>
</evidence>
<dbReference type="AlphaFoldDB" id="A0A4R3LQ20"/>
<dbReference type="PANTHER" id="PTHR32294:SF0">
    <property type="entry name" value="DNA POLYMERASE III SUBUNIT ALPHA"/>
    <property type="match status" value="1"/>
</dbReference>